<comment type="caution">
    <text evidence="1">The sequence shown here is derived from an EMBL/GenBank/DDBJ whole genome shotgun (WGS) entry which is preliminary data.</text>
</comment>
<dbReference type="Gene3D" id="3.40.50.1820">
    <property type="entry name" value="alpha/beta hydrolase"/>
    <property type="match status" value="1"/>
</dbReference>
<dbReference type="AlphaFoldDB" id="A0A1Q9LIB0"/>
<evidence type="ECO:0000313" key="1">
    <source>
        <dbReference type="EMBL" id="OLR91735.1"/>
    </source>
</evidence>
<dbReference type="PROSITE" id="PS51257">
    <property type="entry name" value="PROKAR_LIPOPROTEIN"/>
    <property type="match status" value="1"/>
</dbReference>
<dbReference type="InterPro" id="IPR029058">
    <property type="entry name" value="AB_hydrolase_fold"/>
</dbReference>
<dbReference type="SUPFAM" id="SSF53474">
    <property type="entry name" value="alpha/beta-Hydrolases"/>
    <property type="match status" value="1"/>
</dbReference>
<evidence type="ECO:0000313" key="2">
    <source>
        <dbReference type="Proteomes" id="UP000186040"/>
    </source>
</evidence>
<dbReference type="Proteomes" id="UP000186040">
    <property type="component" value="Unassembled WGS sequence"/>
</dbReference>
<dbReference type="STRING" id="1193682.BJP25_25310"/>
<evidence type="ECO:0008006" key="3">
    <source>
        <dbReference type="Google" id="ProtNLM"/>
    </source>
</evidence>
<accession>A0A1Q9LIB0</accession>
<proteinExistence type="predicted"/>
<name>A0A1Q9LIB0_9PSEU</name>
<dbReference type="EMBL" id="MKQR01000020">
    <property type="protein sequence ID" value="OLR91735.1"/>
    <property type="molecule type" value="Genomic_DNA"/>
</dbReference>
<gene>
    <name evidence="1" type="ORF">BJP25_25310</name>
</gene>
<reference evidence="1 2" key="1">
    <citation type="submission" date="2016-10" db="EMBL/GenBank/DDBJ databases">
        <title>The Draft Genome Sequence of Actinokineospora bangkokensis 44EHWT reveals the biosynthetic pathway of antifungal compounds Thailandins with unusual extender unit butylmalonyl-CoA.</title>
        <authorList>
            <person name="Greule A."/>
            <person name="Intra B."/>
            <person name="Flemming S."/>
            <person name="Rommel M.G."/>
            <person name="Panbangred W."/>
            <person name="Bechthold A."/>
        </authorList>
    </citation>
    <scope>NUCLEOTIDE SEQUENCE [LARGE SCALE GENOMIC DNA]</scope>
    <source>
        <strain evidence="1 2">44EHW</strain>
    </source>
</reference>
<protein>
    <recommendedName>
        <fullName evidence="3">Esterase</fullName>
    </recommendedName>
</protein>
<keyword evidence="2" id="KW-1185">Reference proteome</keyword>
<organism evidence="1 2">
    <name type="scientific">Actinokineospora bangkokensis</name>
    <dbReference type="NCBI Taxonomy" id="1193682"/>
    <lineage>
        <taxon>Bacteria</taxon>
        <taxon>Bacillati</taxon>
        <taxon>Actinomycetota</taxon>
        <taxon>Actinomycetes</taxon>
        <taxon>Pseudonocardiales</taxon>
        <taxon>Pseudonocardiaceae</taxon>
        <taxon>Actinokineospora</taxon>
    </lineage>
</organism>
<sequence length="273" mass="28659">MSRRAVLTLGAGLGAGLLAGCQREPAPTGTGAQLLAGNPTVPDTDPVITRRDLSTGRAREVDVVVMRPSGVPAQPMPVCVTLHGGKYGNAKSMVSLGLQQALTGLVKQTGVPFALAAVDGGNWVGDKDDDPQRMLMDDLPGWLDRLDLATTPFAALGVGEGGTGALTLARTPGLSAVAAISPTLFDTYADAAKSGIYQTRQSWEQGEPLRHTPQYANLPVGVWCGTDDRDFLATSREFAEKARGKLTTGPGGHDDAYYRRVLPDALKFVAGYL</sequence>